<organism evidence="1 2">
    <name type="scientific">Cryptomeria japonica</name>
    <name type="common">Japanese cedar</name>
    <name type="synonym">Cupressus japonica</name>
    <dbReference type="NCBI Taxonomy" id="3369"/>
    <lineage>
        <taxon>Eukaryota</taxon>
        <taxon>Viridiplantae</taxon>
        <taxon>Streptophyta</taxon>
        <taxon>Embryophyta</taxon>
        <taxon>Tracheophyta</taxon>
        <taxon>Spermatophyta</taxon>
        <taxon>Pinopsida</taxon>
        <taxon>Pinidae</taxon>
        <taxon>Conifers II</taxon>
        <taxon>Cupressales</taxon>
        <taxon>Cupressaceae</taxon>
        <taxon>Cryptomeria</taxon>
    </lineage>
</organism>
<reference evidence="1" key="1">
    <citation type="submission" date="2022-12" db="EMBL/GenBank/DDBJ databases">
        <title>Chromosome-Level Genome Assembly of Japanese Cedar (Cryptomeriajaponica D. Don).</title>
        <authorList>
            <person name="Fujino T."/>
            <person name="Yamaguchi K."/>
            <person name="Yokoyama T."/>
            <person name="Hamanaka T."/>
            <person name="Harazono Y."/>
            <person name="Kamada H."/>
            <person name="Kobayashi W."/>
            <person name="Ujino-Ihara T."/>
            <person name="Uchiyama K."/>
            <person name="Matsumoto A."/>
            <person name="Izuno A."/>
            <person name="Tsumura Y."/>
            <person name="Toyoda A."/>
            <person name="Shigenobu S."/>
            <person name="Moriguchi Y."/>
            <person name="Ueno S."/>
            <person name="Kasahara M."/>
        </authorList>
    </citation>
    <scope>NUCLEOTIDE SEQUENCE</scope>
</reference>
<proteinExistence type="predicted"/>
<sequence>MENNDGARVSNIGGVVEAVEEGEGDGAPRTSFWTMRWWLVKGGSDESDVGMLVAEDVEVARDFALFCVVSFSAPMAVLGA</sequence>
<accession>A0AAD3RRI2</accession>
<evidence type="ECO:0000313" key="2">
    <source>
        <dbReference type="Proteomes" id="UP001234787"/>
    </source>
</evidence>
<name>A0AAD3RRI2_CRYJA</name>
<keyword evidence="2" id="KW-1185">Reference proteome</keyword>
<comment type="caution">
    <text evidence="1">The sequence shown here is derived from an EMBL/GenBank/DDBJ whole genome shotgun (WGS) entry which is preliminary data.</text>
</comment>
<dbReference type="EMBL" id="BSEH01000610">
    <property type="protein sequence ID" value="GLJ58930.1"/>
    <property type="molecule type" value="Genomic_DNA"/>
</dbReference>
<gene>
    <name evidence="1" type="ORF">SUGI_1484910</name>
</gene>
<dbReference type="Proteomes" id="UP001234787">
    <property type="component" value="Unassembled WGS sequence"/>
</dbReference>
<evidence type="ECO:0000313" key="1">
    <source>
        <dbReference type="EMBL" id="GLJ58930.1"/>
    </source>
</evidence>
<dbReference type="AlphaFoldDB" id="A0AAD3RRI2"/>
<protein>
    <submittedName>
        <fullName evidence="1">Uncharacterized protein</fullName>
    </submittedName>
</protein>